<protein>
    <submittedName>
        <fullName evidence="1">Uncharacterized protein</fullName>
    </submittedName>
</protein>
<feature type="non-terminal residue" evidence="1">
    <location>
        <position position="1"/>
    </location>
</feature>
<name>A0AAF0PRW1_SOLVR</name>
<accession>A0AAF0PRW1</accession>
<dbReference type="Proteomes" id="UP001234989">
    <property type="component" value="Chromosome 1"/>
</dbReference>
<dbReference type="AlphaFoldDB" id="A0AAF0PRW1"/>
<evidence type="ECO:0000313" key="2">
    <source>
        <dbReference type="Proteomes" id="UP001234989"/>
    </source>
</evidence>
<proteinExistence type="predicted"/>
<keyword evidence="2" id="KW-1185">Reference proteome</keyword>
<gene>
    <name evidence="1" type="ORF">MTR67_002897</name>
</gene>
<organism evidence="1 2">
    <name type="scientific">Solanum verrucosum</name>
    <dbReference type="NCBI Taxonomy" id="315347"/>
    <lineage>
        <taxon>Eukaryota</taxon>
        <taxon>Viridiplantae</taxon>
        <taxon>Streptophyta</taxon>
        <taxon>Embryophyta</taxon>
        <taxon>Tracheophyta</taxon>
        <taxon>Spermatophyta</taxon>
        <taxon>Magnoliopsida</taxon>
        <taxon>eudicotyledons</taxon>
        <taxon>Gunneridae</taxon>
        <taxon>Pentapetalae</taxon>
        <taxon>asterids</taxon>
        <taxon>lamiids</taxon>
        <taxon>Solanales</taxon>
        <taxon>Solanaceae</taxon>
        <taxon>Solanoideae</taxon>
        <taxon>Solaneae</taxon>
        <taxon>Solanum</taxon>
    </lineage>
</organism>
<reference evidence="1" key="1">
    <citation type="submission" date="2023-08" db="EMBL/GenBank/DDBJ databases">
        <title>A de novo genome assembly of Solanum verrucosum Schlechtendal, a Mexican diploid species geographically isolated from the other diploid A-genome species in potato relatives.</title>
        <authorList>
            <person name="Hosaka K."/>
        </authorList>
    </citation>
    <scope>NUCLEOTIDE SEQUENCE</scope>
    <source>
        <tissue evidence="1">Young leaves</tissue>
    </source>
</reference>
<sequence>FKRLQSKEIPLMEVQWRHRLVEEATKETDLGLETDYPHYFEPSVLAKANILGKHAHMRIPSVRPTVAFAKLLLLGRVGKSCVHALGGEISWQPW</sequence>
<dbReference type="EMBL" id="CP133612">
    <property type="protein sequence ID" value="WMV09512.1"/>
    <property type="molecule type" value="Genomic_DNA"/>
</dbReference>
<evidence type="ECO:0000313" key="1">
    <source>
        <dbReference type="EMBL" id="WMV09512.1"/>
    </source>
</evidence>